<evidence type="ECO:0000313" key="3">
    <source>
        <dbReference type="Proteomes" id="UP000305100"/>
    </source>
</evidence>
<evidence type="ECO:0000259" key="1">
    <source>
        <dbReference type="Pfam" id="PF00561"/>
    </source>
</evidence>
<dbReference type="AlphaFoldDB" id="A0A5R9CP38"/>
<dbReference type="PANTHER" id="PTHR43798">
    <property type="entry name" value="MONOACYLGLYCEROL LIPASE"/>
    <property type="match status" value="1"/>
</dbReference>
<reference evidence="2 3" key="1">
    <citation type="submission" date="2019-05" db="EMBL/GenBank/DDBJ databases">
        <title>The metagenome of a microbial culture collection derived from dairy environment covers the genomic content of the human microbiome.</title>
        <authorList>
            <person name="Roder T."/>
            <person name="Wuthrich D."/>
            <person name="Sattari Z."/>
            <person name="Von Ah U."/>
            <person name="Bar C."/>
            <person name="Ronchi F."/>
            <person name="Macpherson A.J."/>
            <person name="Ganal-Vonarburg S.C."/>
            <person name="Bruggmann R."/>
            <person name="Vergeres G."/>
        </authorList>
    </citation>
    <scope>NUCLEOTIDE SEQUENCE [LARGE SCALE GENOMIC DNA]</scope>
    <source>
        <strain evidence="2 3">FAM 1079</strain>
    </source>
</reference>
<keyword evidence="2" id="KW-0378">Hydrolase</keyword>
<organism evidence="2 3">
    <name type="scientific">Lentilactobacillus parafarraginis</name>
    <dbReference type="NCBI Taxonomy" id="390842"/>
    <lineage>
        <taxon>Bacteria</taxon>
        <taxon>Bacillati</taxon>
        <taxon>Bacillota</taxon>
        <taxon>Bacilli</taxon>
        <taxon>Lactobacillales</taxon>
        <taxon>Lactobacillaceae</taxon>
        <taxon>Lentilactobacillus</taxon>
    </lineage>
</organism>
<feature type="domain" description="AB hydrolase-1" evidence="1">
    <location>
        <begin position="20"/>
        <end position="249"/>
    </location>
</feature>
<dbReference type="PANTHER" id="PTHR43798:SF6">
    <property type="entry name" value="HYDROLASE, PUTATIVE (AFU_ORTHOLOGUE AFUA_4G13070)-RELATED"/>
    <property type="match status" value="1"/>
</dbReference>
<dbReference type="Gene3D" id="3.40.50.1820">
    <property type="entry name" value="alpha/beta hydrolase"/>
    <property type="match status" value="1"/>
</dbReference>
<evidence type="ECO:0000313" key="2">
    <source>
        <dbReference type="EMBL" id="TLQ17088.1"/>
    </source>
</evidence>
<dbReference type="GO" id="GO:0016787">
    <property type="term" value="F:hydrolase activity"/>
    <property type="evidence" value="ECO:0007669"/>
    <property type="project" value="UniProtKB-KW"/>
</dbReference>
<sequence length="270" mass="30249">MNQLRILSKISYIVHGKGQPIVFLHGLGLDSHSTELLFEPILRDSDFQRIYLDLPGMGKSASDVFPSSNNILRLLIEVIRKIVGSQQFILYGHSFGGYLAQGIALNLKEQVAGMFLTAPVITANSSKRRVGEHVNISQTNLNPVSNSEYFEDFLSMGVMINQQSWELYQKLIIPGLTHADQSFLSRLAGEYSLSIEQKLKNATYEFSLEILVGKNDQVVGYQEQAIIGLKNANCGFVLLNKAGHNLMIDQLELVCLHFKVFLNEVSRNFI</sequence>
<dbReference type="EMBL" id="VBSX01000036">
    <property type="protein sequence ID" value="TLQ17088.1"/>
    <property type="molecule type" value="Genomic_DNA"/>
</dbReference>
<dbReference type="InterPro" id="IPR050266">
    <property type="entry name" value="AB_hydrolase_sf"/>
</dbReference>
<dbReference type="RefSeq" id="WP_138467940.1">
    <property type="nucleotide sequence ID" value="NZ_VBSX01000036.1"/>
</dbReference>
<protein>
    <submittedName>
        <fullName evidence="2">Alpha/beta hydrolase</fullName>
    </submittedName>
</protein>
<name>A0A5R9CP38_9LACO</name>
<gene>
    <name evidence="2" type="ORF">FEZ41_11880</name>
</gene>
<dbReference type="InterPro" id="IPR000073">
    <property type="entry name" value="AB_hydrolase_1"/>
</dbReference>
<proteinExistence type="predicted"/>
<dbReference type="OrthoDB" id="9805423at2"/>
<accession>A0A5R9CP38</accession>
<comment type="caution">
    <text evidence="2">The sequence shown here is derived from an EMBL/GenBank/DDBJ whole genome shotgun (WGS) entry which is preliminary data.</text>
</comment>
<dbReference type="SUPFAM" id="SSF53474">
    <property type="entry name" value="alpha/beta-Hydrolases"/>
    <property type="match status" value="1"/>
</dbReference>
<dbReference type="Pfam" id="PF00561">
    <property type="entry name" value="Abhydrolase_1"/>
    <property type="match status" value="1"/>
</dbReference>
<dbReference type="Proteomes" id="UP000305100">
    <property type="component" value="Unassembled WGS sequence"/>
</dbReference>
<dbReference type="InterPro" id="IPR029058">
    <property type="entry name" value="AB_hydrolase_fold"/>
</dbReference>